<evidence type="ECO:0000313" key="2">
    <source>
        <dbReference type="Proteomes" id="UP001213681"/>
    </source>
</evidence>
<dbReference type="AlphaFoldDB" id="A0AAD6C6Q8"/>
<organism evidence="1 2">
    <name type="scientific">Penicillium daleae</name>
    <dbReference type="NCBI Taxonomy" id="63821"/>
    <lineage>
        <taxon>Eukaryota</taxon>
        <taxon>Fungi</taxon>
        <taxon>Dikarya</taxon>
        <taxon>Ascomycota</taxon>
        <taxon>Pezizomycotina</taxon>
        <taxon>Eurotiomycetes</taxon>
        <taxon>Eurotiomycetidae</taxon>
        <taxon>Eurotiales</taxon>
        <taxon>Aspergillaceae</taxon>
        <taxon>Penicillium</taxon>
    </lineage>
</organism>
<protein>
    <submittedName>
        <fullName evidence="1">Uncharacterized protein</fullName>
    </submittedName>
</protein>
<reference evidence="1" key="2">
    <citation type="journal article" date="2023" name="IMA Fungus">
        <title>Comparative genomic study of the Penicillium genus elucidates a diverse pangenome and 15 lateral gene transfer events.</title>
        <authorList>
            <person name="Petersen C."/>
            <person name="Sorensen T."/>
            <person name="Nielsen M.R."/>
            <person name="Sondergaard T.E."/>
            <person name="Sorensen J.L."/>
            <person name="Fitzpatrick D.A."/>
            <person name="Frisvad J.C."/>
            <person name="Nielsen K.L."/>
        </authorList>
    </citation>
    <scope>NUCLEOTIDE SEQUENCE</scope>
    <source>
        <strain evidence="1">IBT 16125</strain>
    </source>
</reference>
<dbReference type="GeneID" id="81598226"/>
<dbReference type="Proteomes" id="UP001213681">
    <property type="component" value="Unassembled WGS sequence"/>
</dbReference>
<comment type="caution">
    <text evidence="1">The sequence shown here is derived from an EMBL/GenBank/DDBJ whole genome shotgun (WGS) entry which is preliminary data.</text>
</comment>
<evidence type="ECO:0000313" key="1">
    <source>
        <dbReference type="EMBL" id="KAJ5453645.1"/>
    </source>
</evidence>
<reference evidence="1" key="1">
    <citation type="submission" date="2022-12" db="EMBL/GenBank/DDBJ databases">
        <authorList>
            <person name="Petersen C."/>
        </authorList>
    </citation>
    <scope>NUCLEOTIDE SEQUENCE</scope>
    <source>
        <strain evidence="1">IBT 16125</strain>
    </source>
</reference>
<accession>A0AAD6C6Q8</accession>
<dbReference type="RefSeq" id="XP_056766601.1">
    <property type="nucleotide sequence ID" value="XM_056907983.1"/>
</dbReference>
<dbReference type="EMBL" id="JAPVEA010000005">
    <property type="protein sequence ID" value="KAJ5453645.1"/>
    <property type="molecule type" value="Genomic_DNA"/>
</dbReference>
<dbReference type="Gene3D" id="1.10.238.100">
    <property type="entry name" value="YAP1 redox domain. Chain B"/>
    <property type="match status" value="1"/>
</dbReference>
<sequence length="129" mass="14132">MSSPFGQNQNTHKSPTELAAAVAMRDMLASTHISLESHHVTSSFPHRHIVDDHRRTVDEKTGEKLLSPNAAWDFIQSHEFFKKGLVDIAVVRNYLQGHAQCDGQGPAFPESVVRKAVEESVSDGSGGLI</sequence>
<proteinExistence type="predicted"/>
<name>A0AAD6C6Q8_9EURO</name>
<keyword evidence="2" id="KW-1185">Reference proteome</keyword>
<gene>
    <name evidence="1" type="ORF">N7458_004601</name>
</gene>